<dbReference type="GO" id="GO:0003824">
    <property type="term" value="F:catalytic activity"/>
    <property type="evidence" value="ECO:0007669"/>
    <property type="project" value="InterPro"/>
</dbReference>
<dbReference type="Proteomes" id="UP000750711">
    <property type="component" value="Unassembled WGS sequence"/>
</dbReference>
<dbReference type="InterPro" id="IPR023213">
    <property type="entry name" value="CAT-like_dom_sf"/>
</dbReference>
<organism evidence="2 3">
    <name type="scientific">Trichoglossum hirsutum</name>
    <dbReference type="NCBI Taxonomy" id="265104"/>
    <lineage>
        <taxon>Eukaryota</taxon>
        <taxon>Fungi</taxon>
        <taxon>Dikarya</taxon>
        <taxon>Ascomycota</taxon>
        <taxon>Pezizomycotina</taxon>
        <taxon>Geoglossomycetes</taxon>
        <taxon>Geoglossales</taxon>
        <taxon>Geoglossaceae</taxon>
        <taxon>Trichoglossum</taxon>
    </lineage>
</organism>
<dbReference type="GO" id="GO:0031177">
    <property type="term" value="F:phosphopantetheine binding"/>
    <property type="evidence" value="ECO:0007669"/>
    <property type="project" value="TreeGrafter"/>
</dbReference>
<proteinExistence type="predicted"/>
<name>A0A9P8RSC3_9PEZI</name>
<protein>
    <submittedName>
        <fullName evidence="2">NRPS-like protein biosynthetic cluster</fullName>
    </submittedName>
</protein>
<dbReference type="AlphaFoldDB" id="A0A9P8RSC3"/>
<dbReference type="Gene3D" id="3.30.559.30">
    <property type="entry name" value="Nonribosomal peptide synthetase, condensation domain"/>
    <property type="match status" value="1"/>
</dbReference>
<dbReference type="InterPro" id="IPR001242">
    <property type="entry name" value="Condensation_dom"/>
</dbReference>
<feature type="non-terminal residue" evidence="2">
    <location>
        <position position="312"/>
    </location>
</feature>
<dbReference type="PANTHER" id="PTHR45527:SF1">
    <property type="entry name" value="FATTY ACID SYNTHASE"/>
    <property type="match status" value="1"/>
</dbReference>
<dbReference type="SUPFAM" id="SSF52777">
    <property type="entry name" value="CoA-dependent acyltransferases"/>
    <property type="match status" value="2"/>
</dbReference>
<evidence type="ECO:0000313" key="2">
    <source>
        <dbReference type="EMBL" id="KAH0564855.1"/>
    </source>
</evidence>
<gene>
    <name evidence="2" type="ORF">GP486_001749</name>
</gene>
<evidence type="ECO:0000259" key="1">
    <source>
        <dbReference type="Pfam" id="PF00668"/>
    </source>
</evidence>
<dbReference type="GO" id="GO:0044550">
    <property type="term" value="P:secondary metabolite biosynthetic process"/>
    <property type="evidence" value="ECO:0007669"/>
    <property type="project" value="TreeGrafter"/>
</dbReference>
<evidence type="ECO:0000313" key="3">
    <source>
        <dbReference type="Proteomes" id="UP000750711"/>
    </source>
</evidence>
<dbReference type="Pfam" id="PF00668">
    <property type="entry name" value="Condensation"/>
    <property type="match status" value="1"/>
</dbReference>
<keyword evidence="3" id="KW-1185">Reference proteome</keyword>
<dbReference type="PANTHER" id="PTHR45527">
    <property type="entry name" value="NONRIBOSOMAL PEPTIDE SYNTHETASE"/>
    <property type="match status" value="1"/>
</dbReference>
<dbReference type="GO" id="GO:0043041">
    <property type="term" value="P:amino acid activation for nonribosomal peptide biosynthetic process"/>
    <property type="evidence" value="ECO:0007669"/>
    <property type="project" value="TreeGrafter"/>
</dbReference>
<reference evidence="2" key="1">
    <citation type="submission" date="2021-03" db="EMBL/GenBank/DDBJ databases">
        <title>Comparative genomics and phylogenomic investigation of the class Geoglossomycetes provide insights into ecological specialization and systematics.</title>
        <authorList>
            <person name="Melie T."/>
            <person name="Pirro S."/>
            <person name="Miller A.N."/>
            <person name="Quandt A."/>
        </authorList>
    </citation>
    <scope>NUCLEOTIDE SEQUENCE</scope>
    <source>
        <strain evidence="2">CAQ_001_2017</strain>
    </source>
</reference>
<sequence>MKREQQSQNFASVYTLAASQSIAAFAHKHAYTVSKDLGVSVDSISSIAPCTPLQEGIISRSLGSGRPLYFGSFHFQLPSSTDIQKLKRAWERAVARAQILRTCFSLTTDGYAQVVMEKQTMAWDEIYIPNEEKRKATTENRYLKWWRKTQDLRNTPFEAIIIRSPGRTVMCLHMFHALYDGSSLPTLLTRVHMEYLGLNNIDYGPPFQEVLPHGPLCESEGARGFWVQHLSGSQFHRMPSLAPESSPGDSFVTVDLTVAGLETARRSLNTTHQGLIQACWISVLLKYFDGSITIGIVVSGRSIDFEGIENTI</sequence>
<dbReference type="Gene3D" id="3.30.559.10">
    <property type="entry name" value="Chloramphenicol acetyltransferase-like domain"/>
    <property type="match status" value="1"/>
</dbReference>
<comment type="caution">
    <text evidence="2">The sequence shown here is derived from an EMBL/GenBank/DDBJ whole genome shotgun (WGS) entry which is preliminary data.</text>
</comment>
<accession>A0A9P8RSC3</accession>
<feature type="domain" description="Condensation" evidence="1">
    <location>
        <begin position="47"/>
        <end position="311"/>
    </location>
</feature>
<dbReference type="EMBL" id="JAGHQM010000168">
    <property type="protein sequence ID" value="KAH0564855.1"/>
    <property type="molecule type" value="Genomic_DNA"/>
</dbReference>
<dbReference type="GO" id="GO:0005737">
    <property type="term" value="C:cytoplasm"/>
    <property type="evidence" value="ECO:0007669"/>
    <property type="project" value="TreeGrafter"/>
</dbReference>